<evidence type="ECO:0000256" key="4">
    <source>
        <dbReference type="PROSITE-ProRule" id="PRU00175"/>
    </source>
</evidence>
<dbReference type="EMBL" id="BGPR01052394">
    <property type="protein sequence ID" value="GBO29224.1"/>
    <property type="molecule type" value="Genomic_DNA"/>
</dbReference>
<protein>
    <recommendedName>
        <fullName evidence="5">RING-type domain-containing protein</fullName>
    </recommendedName>
</protein>
<accession>A0A4Y2VY80</accession>
<comment type="caution">
    <text evidence="6">The sequence shown here is derived from an EMBL/GenBank/DDBJ whole genome shotgun (WGS) entry which is preliminary data.</text>
</comment>
<dbReference type="CDD" id="cd16448">
    <property type="entry name" value="RING-H2"/>
    <property type="match status" value="1"/>
</dbReference>
<keyword evidence="7" id="KW-1185">Reference proteome</keyword>
<dbReference type="Gene3D" id="3.30.40.10">
    <property type="entry name" value="Zinc/RING finger domain, C3HC4 (zinc finger)"/>
    <property type="match status" value="1"/>
</dbReference>
<name>A0A4Y2VY80_ARAVE</name>
<keyword evidence="3" id="KW-0862">Zinc</keyword>
<feature type="domain" description="RING-type" evidence="5">
    <location>
        <begin position="39"/>
        <end position="78"/>
    </location>
</feature>
<organism evidence="6 7">
    <name type="scientific">Araneus ventricosus</name>
    <name type="common">Orbweaver spider</name>
    <name type="synonym">Epeira ventricosa</name>
    <dbReference type="NCBI Taxonomy" id="182803"/>
    <lineage>
        <taxon>Eukaryota</taxon>
        <taxon>Metazoa</taxon>
        <taxon>Ecdysozoa</taxon>
        <taxon>Arthropoda</taxon>
        <taxon>Chelicerata</taxon>
        <taxon>Arachnida</taxon>
        <taxon>Araneae</taxon>
        <taxon>Araneomorphae</taxon>
        <taxon>Entelegynae</taxon>
        <taxon>Araneoidea</taxon>
        <taxon>Araneidae</taxon>
        <taxon>Araneus</taxon>
    </lineage>
</organism>
<evidence type="ECO:0000256" key="1">
    <source>
        <dbReference type="ARBA" id="ARBA00022723"/>
    </source>
</evidence>
<dbReference type="InterPro" id="IPR018957">
    <property type="entry name" value="Znf_C3HC4_RING-type"/>
</dbReference>
<dbReference type="AlphaFoldDB" id="A0A4Y2VY80"/>
<keyword evidence="2 4" id="KW-0863">Zinc-finger</keyword>
<evidence type="ECO:0000256" key="2">
    <source>
        <dbReference type="ARBA" id="ARBA00022771"/>
    </source>
</evidence>
<dbReference type="SMART" id="SM00184">
    <property type="entry name" value="RING"/>
    <property type="match status" value="1"/>
</dbReference>
<dbReference type="InterPro" id="IPR001841">
    <property type="entry name" value="Znf_RING"/>
</dbReference>
<dbReference type="Proteomes" id="UP000499080">
    <property type="component" value="Unassembled WGS sequence"/>
</dbReference>
<sequence>MENVLKDLFAENKVNFDSYEIPFSFDDSYFTESDDLSKCLICSNILGRKCHETTCGHEFHPKCLKMWLISGRVRCPTCLKRISMNDRLNLKKYYDFCQVEIKRNDVCSQNVCSHCVDRLRLVSQIHVSIGFSKVLPFLLDEGPVLGQRQIEHLK</sequence>
<dbReference type="InterPro" id="IPR013083">
    <property type="entry name" value="Znf_RING/FYVE/PHD"/>
</dbReference>
<evidence type="ECO:0000259" key="5">
    <source>
        <dbReference type="PROSITE" id="PS50089"/>
    </source>
</evidence>
<dbReference type="OrthoDB" id="21204at2759"/>
<dbReference type="SUPFAM" id="SSF57850">
    <property type="entry name" value="RING/U-box"/>
    <property type="match status" value="1"/>
</dbReference>
<proteinExistence type="predicted"/>
<evidence type="ECO:0000313" key="6">
    <source>
        <dbReference type="EMBL" id="GBO29224.1"/>
    </source>
</evidence>
<reference evidence="6 7" key="1">
    <citation type="journal article" date="2019" name="Sci. Rep.">
        <title>Orb-weaving spider Araneus ventricosus genome elucidates the spidroin gene catalogue.</title>
        <authorList>
            <person name="Kono N."/>
            <person name="Nakamura H."/>
            <person name="Ohtoshi R."/>
            <person name="Moran D.A.P."/>
            <person name="Shinohara A."/>
            <person name="Yoshida Y."/>
            <person name="Fujiwara M."/>
            <person name="Mori M."/>
            <person name="Tomita M."/>
            <person name="Arakawa K."/>
        </authorList>
    </citation>
    <scope>NUCLEOTIDE SEQUENCE [LARGE SCALE GENOMIC DNA]</scope>
</reference>
<dbReference type="GO" id="GO:0008270">
    <property type="term" value="F:zinc ion binding"/>
    <property type="evidence" value="ECO:0007669"/>
    <property type="project" value="UniProtKB-KW"/>
</dbReference>
<evidence type="ECO:0000313" key="7">
    <source>
        <dbReference type="Proteomes" id="UP000499080"/>
    </source>
</evidence>
<keyword evidence="1" id="KW-0479">Metal-binding</keyword>
<dbReference type="PROSITE" id="PS50089">
    <property type="entry name" value="ZF_RING_2"/>
    <property type="match status" value="1"/>
</dbReference>
<dbReference type="Pfam" id="PF00097">
    <property type="entry name" value="zf-C3HC4"/>
    <property type="match status" value="1"/>
</dbReference>
<gene>
    <name evidence="6" type="ORF">AVEN_242288_1</name>
</gene>
<evidence type="ECO:0000256" key="3">
    <source>
        <dbReference type="ARBA" id="ARBA00022833"/>
    </source>
</evidence>